<evidence type="ECO:0000256" key="2">
    <source>
        <dbReference type="ARBA" id="ARBA00023015"/>
    </source>
</evidence>
<evidence type="ECO:0000313" key="7">
    <source>
        <dbReference type="Proteomes" id="UP000646749"/>
    </source>
</evidence>
<accession>A0ABQ4DXY8</accession>
<dbReference type="InterPro" id="IPR009061">
    <property type="entry name" value="DNA-bd_dom_put_sf"/>
</dbReference>
<dbReference type="PANTHER" id="PTHR30204">
    <property type="entry name" value="REDOX-CYCLING DRUG-SENSING TRANSCRIPTIONAL ACTIVATOR SOXR"/>
    <property type="match status" value="1"/>
</dbReference>
<dbReference type="PROSITE" id="PS50937">
    <property type="entry name" value="HTH_MERR_2"/>
    <property type="match status" value="1"/>
</dbReference>
<gene>
    <name evidence="6" type="ORF">Pen02_22440</name>
</gene>
<dbReference type="InterPro" id="IPR047057">
    <property type="entry name" value="MerR_fam"/>
</dbReference>
<proteinExistence type="predicted"/>
<evidence type="ECO:0000259" key="5">
    <source>
        <dbReference type="PROSITE" id="PS50937"/>
    </source>
</evidence>
<keyword evidence="2" id="KW-0805">Transcription regulation</keyword>
<sequence>MGPTLHVNVNMKSSPAPATGAELTIGELAAHFGLATHVLRHWESVGLLQPDRRVNGRRRYARAQLTRVAIIMHGRAVGFGLDELRLMFGTDDAVARRAVLQRHRDELDRRIATATASRDLLDHALGCPAEDFLQCPDFQRMVQGPGCHASPST</sequence>
<dbReference type="SMART" id="SM00422">
    <property type="entry name" value="HTH_MERR"/>
    <property type="match status" value="1"/>
</dbReference>
<evidence type="ECO:0000256" key="3">
    <source>
        <dbReference type="ARBA" id="ARBA00023125"/>
    </source>
</evidence>
<dbReference type="InterPro" id="IPR000551">
    <property type="entry name" value="MerR-type_HTH_dom"/>
</dbReference>
<dbReference type="Proteomes" id="UP000646749">
    <property type="component" value="Unassembled WGS sequence"/>
</dbReference>
<dbReference type="SUPFAM" id="SSF46955">
    <property type="entry name" value="Putative DNA-binding domain"/>
    <property type="match status" value="1"/>
</dbReference>
<keyword evidence="7" id="KW-1185">Reference proteome</keyword>
<keyword evidence="1" id="KW-0678">Repressor</keyword>
<protein>
    <submittedName>
        <fullName evidence="6">Cu(I)-responsive transcriptional regulator</fullName>
    </submittedName>
</protein>
<feature type="domain" description="HTH merR-type" evidence="5">
    <location>
        <begin position="22"/>
        <end position="90"/>
    </location>
</feature>
<evidence type="ECO:0000256" key="4">
    <source>
        <dbReference type="ARBA" id="ARBA00023163"/>
    </source>
</evidence>
<comment type="caution">
    <text evidence="6">The sequence shown here is derived from an EMBL/GenBank/DDBJ whole genome shotgun (WGS) entry which is preliminary data.</text>
</comment>
<dbReference type="PANTHER" id="PTHR30204:SF69">
    <property type="entry name" value="MERR-FAMILY TRANSCRIPTIONAL REGULATOR"/>
    <property type="match status" value="1"/>
</dbReference>
<name>A0ABQ4DXY8_9ACTN</name>
<keyword evidence="3" id="KW-0238">DNA-binding</keyword>
<evidence type="ECO:0000313" key="6">
    <source>
        <dbReference type="EMBL" id="GIG87308.1"/>
    </source>
</evidence>
<dbReference type="EMBL" id="BONW01000009">
    <property type="protein sequence ID" value="GIG87308.1"/>
    <property type="molecule type" value="Genomic_DNA"/>
</dbReference>
<organism evidence="6 7">
    <name type="scientific">Plantactinospora endophytica</name>
    <dbReference type="NCBI Taxonomy" id="673535"/>
    <lineage>
        <taxon>Bacteria</taxon>
        <taxon>Bacillati</taxon>
        <taxon>Actinomycetota</taxon>
        <taxon>Actinomycetes</taxon>
        <taxon>Micromonosporales</taxon>
        <taxon>Micromonosporaceae</taxon>
        <taxon>Plantactinospora</taxon>
    </lineage>
</organism>
<keyword evidence="4" id="KW-0804">Transcription</keyword>
<dbReference type="PRINTS" id="PR00040">
    <property type="entry name" value="HTHMERR"/>
</dbReference>
<evidence type="ECO:0000256" key="1">
    <source>
        <dbReference type="ARBA" id="ARBA00022491"/>
    </source>
</evidence>
<dbReference type="Gene3D" id="1.10.1660.10">
    <property type="match status" value="1"/>
</dbReference>
<reference evidence="6 7" key="1">
    <citation type="submission" date="2021-01" db="EMBL/GenBank/DDBJ databases">
        <title>Whole genome shotgun sequence of Plantactinospora endophytica NBRC 110450.</title>
        <authorList>
            <person name="Komaki H."/>
            <person name="Tamura T."/>
        </authorList>
    </citation>
    <scope>NUCLEOTIDE SEQUENCE [LARGE SCALE GENOMIC DNA]</scope>
    <source>
        <strain evidence="6 7">NBRC 110450</strain>
    </source>
</reference>
<dbReference type="Pfam" id="PF13411">
    <property type="entry name" value="MerR_1"/>
    <property type="match status" value="1"/>
</dbReference>